<dbReference type="PANTHER" id="PTHR47326:SF1">
    <property type="entry name" value="HTH PSQ-TYPE DOMAIN-CONTAINING PROTEIN"/>
    <property type="match status" value="1"/>
</dbReference>
<dbReference type="GO" id="GO:0005634">
    <property type="term" value="C:nucleus"/>
    <property type="evidence" value="ECO:0007669"/>
    <property type="project" value="UniProtKB-SubCell"/>
</dbReference>
<comment type="subcellular location">
    <subcellularLocation>
        <location evidence="1">Nucleus</location>
    </subcellularLocation>
</comment>
<dbReference type="SUPFAM" id="SSF46689">
    <property type="entry name" value="Homeodomain-like"/>
    <property type="match status" value="1"/>
</dbReference>
<protein>
    <recommendedName>
        <fullName evidence="2">DUF4817 domain-containing protein</fullName>
    </recommendedName>
</protein>
<feature type="non-terminal residue" evidence="3">
    <location>
        <position position="164"/>
    </location>
</feature>
<proteinExistence type="predicted"/>
<dbReference type="Pfam" id="PF16087">
    <property type="entry name" value="DUF4817"/>
    <property type="match status" value="1"/>
</dbReference>
<dbReference type="InterPro" id="IPR032135">
    <property type="entry name" value="DUF4817"/>
</dbReference>
<organism evidence="3">
    <name type="scientific">Homalodisca liturata</name>
    <dbReference type="NCBI Taxonomy" id="320908"/>
    <lineage>
        <taxon>Eukaryota</taxon>
        <taxon>Metazoa</taxon>
        <taxon>Ecdysozoa</taxon>
        <taxon>Arthropoda</taxon>
        <taxon>Hexapoda</taxon>
        <taxon>Insecta</taxon>
        <taxon>Pterygota</taxon>
        <taxon>Neoptera</taxon>
        <taxon>Paraneoptera</taxon>
        <taxon>Hemiptera</taxon>
        <taxon>Auchenorrhyncha</taxon>
        <taxon>Membracoidea</taxon>
        <taxon>Cicadellidae</taxon>
        <taxon>Cicadellinae</taxon>
        <taxon>Proconiini</taxon>
        <taxon>Homalodisca</taxon>
    </lineage>
</organism>
<name>A0A1B6HI13_9HEMI</name>
<evidence type="ECO:0000256" key="1">
    <source>
        <dbReference type="ARBA" id="ARBA00004123"/>
    </source>
</evidence>
<gene>
    <name evidence="3" type="ORF">g.38437</name>
</gene>
<sequence>MNAQEKAQCVEWYIETKSDIVVQRRFRTRYGRHPPSRNSIRAWYDKFMLTGSIKHSKNNGRPKLPNEAIENVQQTFLRSPQKSIRTAARELNLSKSSVQRILKKNLKMKPYKLQILQQITPDDKLKRKHFAVTVLDRLTADENFLKKVVFSDEATFHVCGKVNK</sequence>
<dbReference type="InterPro" id="IPR009057">
    <property type="entry name" value="Homeodomain-like_sf"/>
</dbReference>
<dbReference type="AlphaFoldDB" id="A0A1B6HI13"/>
<dbReference type="EMBL" id="GECU01033373">
    <property type="protein sequence ID" value="JAS74333.1"/>
    <property type="molecule type" value="Transcribed_RNA"/>
</dbReference>
<evidence type="ECO:0000313" key="3">
    <source>
        <dbReference type="EMBL" id="JAS74333.1"/>
    </source>
</evidence>
<reference evidence="3" key="1">
    <citation type="submission" date="2015-11" db="EMBL/GenBank/DDBJ databases">
        <title>De novo transcriptome assembly of four potential Pierce s Disease insect vectors from Arizona vineyards.</title>
        <authorList>
            <person name="Tassone E.E."/>
        </authorList>
    </citation>
    <scope>NUCLEOTIDE SEQUENCE</scope>
</reference>
<feature type="domain" description="DUF4817" evidence="2">
    <location>
        <begin position="4"/>
        <end position="53"/>
    </location>
</feature>
<evidence type="ECO:0000259" key="2">
    <source>
        <dbReference type="Pfam" id="PF16087"/>
    </source>
</evidence>
<dbReference type="PANTHER" id="PTHR47326">
    <property type="entry name" value="TRANSPOSABLE ELEMENT TC3 TRANSPOSASE-LIKE PROTEIN"/>
    <property type="match status" value="1"/>
</dbReference>
<accession>A0A1B6HI13</accession>